<evidence type="ECO:0000256" key="9">
    <source>
        <dbReference type="ARBA" id="ARBA00022801"/>
    </source>
</evidence>
<evidence type="ECO:0000256" key="7">
    <source>
        <dbReference type="ARBA" id="ARBA00022670"/>
    </source>
</evidence>
<keyword evidence="7" id="KW-0645">Protease</keyword>
<evidence type="ECO:0000256" key="8">
    <source>
        <dbReference type="ARBA" id="ARBA00022723"/>
    </source>
</evidence>
<dbReference type="Pfam" id="PF17900">
    <property type="entry name" value="Peptidase_M1_N"/>
    <property type="match status" value="1"/>
</dbReference>
<evidence type="ECO:0000256" key="5">
    <source>
        <dbReference type="ARBA" id="ARBA00015611"/>
    </source>
</evidence>
<dbReference type="GO" id="GO:0043171">
    <property type="term" value="P:peptide catabolic process"/>
    <property type="evidence" value="ECO:0007669"/>
    <property type="project" value="TreeGrafter"/>
</dbReference>
<organism evidence="14 15">
    <name type="scientific">Arenibacter aquaticus</name>
    <dbReference type="NCBI Taxonomy" id="2489054"/>
    <lineage>
        <taxon>Bacteria</taxon>
        <taxon>Pseudomonadati</taxon>
        <taxon>Bacteroidota</taxon>
        <taxon>Flavobacteriia</taxon>
        <taxon>Flavobacteriales</taxon>
        <taxon>Flavobacteriaceae</taxon>
        <taxon>Arenibacter</taxon>
    </lineage>
</organism>
<dbReference type="GO" id="GO:0016020">
    <property type="term" value="C:membrane"/>
    <property type="evidence" value="ECO:0007669"/>
    <property type="project" value="TreeGrafter"/>
</dbReference>
<sequence>MKYLYSLLLWTCCLLLNAQHQDKLDFLNAKVDIAIDAHKKTIEGSVAYKFEVLQKVDTFFLDAQNLEFQAVLLNNIKVNYHNDGKHIIIHKSVRKNKKYILKIKYKAAPKQTVYFIGWDSSETYVGPNHTTIGEEHPNVNSQIWTQGQGKYTSHWLPSFDDMREKVEFDMDVTFNKAYEVIANGKLTGIKEMNGLKKWSFDMDKPMSSYLLAFAIGKYKEKRIKSDKGIPIGLYYYPGDSMLVEPTYRYTKEIFDFLEQEIGVPYPWQQYNQIPVRDFLYAGMENTGTTIFSDRYVIDSTAFKDRNYVMVNAHEMAHQWFGNLVTEVDGSSHWLHEGFATYYALLAQKEVFGKTYYYWRLYETALQLQKVSRENRGEALTNPKSSSLTFYEKGAWALHSLRELLGERNFRQGIQEYLNEYKYKNASIDDFLLVMERVSQLDLSDFKIQWLQSSDFPFAEAKRSLASACEDLNIFFRLQKELTTSSEDNQTIIKRYWNKDVSDQFKVQVITNYSKSLSEKFLGEELKNGNVMVRQAIAVSLKQLPSGLKPRLEPLLTDESYVTIEQMLYKLWVHYPSHRKQYLDTTKNIVGFPDKNIRLLWLTLSLLTKGYEPLNTNSYYQELSGYTSHKYPYEIRQTTFQFLEEVIGFSDTNLLDLINATQHHSWQFRKFSRALLEKLLLKQEFKDRIAGLKVKLNEPELRYISNKLNIE</sequence>
<reference evidence="14 15" key="1">
    <citation type="submission" date="2018-11" db="EMBL/GenBank/DDBJ databases">
        <title>Arenibacter aquaticus sp.nov., a marine bacterium isolated from surface seawater in the South China Sea.</title>
        <authorList>
            <person name="Guo J."/>
            <person name="Sun J."/>
        </authorList>
    </citation>
    <scope>NUCLEOTIDE SEQUENCE [LARGE SCALE GENOMIC DNA]</scope>
    <source>
        <strain evidence="14 15">GUO666</strain>
    </source>
</reference>
<protein>
    <recommendedName>
        <fullName evidence="5">Aminopeptidase N</fullName>
        <ecNumber evidence="4">3.4.11.2</ecNumber>
    </recommendedName>
</protein>
<evidence type="ECO:0000256" key="1">
    <source>
        <dbReference type="ARBA" id="ARBA00000098"/>
    </source>
</evidence>
<dbReference type="AlphaFoldDB" id="A0A3S0ACA9"/>
<dbReference type="PANTHER" id="PTHR11533">
    <property type="entry name" value="PROTEASE M1 ZINC METALLOPROTEASE"/>
    <property type="match status" value="1"/>
</dbReference>
<dbReference type="Pfam" id="PF01433">
    <property type="entry name" value="Peptidase_M1"/>
    <property type="match status" value="1"/>
</dbReference>
<evidence type="ECO:0000313" key="14">
    <source>
        <dbReference type="EMBL" id="RTE52206.1"/>
    </source>
</evidence>
<dbReference type="GO" id="GO:0016285">
    <property type="term" value="F:alanyl aminopeptidase activity"/>
    <property type="evidence" value="ECO:0007669"/>
    <property type="project" value="UniProtKB-EC"/>
</dbReference>
<evidence type="ECO:0000259" key="13">
    <source>
        <dbReference type="Pfam" id="PF17900"/>
    </source>
</evidence>
<dbReference type="EC" id="3.4.11.2" evidence="4"/>
<comment type="caution">
    <text evidence="14">The sequence shown here is derived from an EMBL/GenBank/DDBJ whole genome shotgun (WGS) entry which is preliminary data.</text>
</comment>
<dbReference type="InterPro" id="IPR014782">
    <property type="entry name" value="Peptidase_M1_dom"/>
</dbReference>
<dbReference type="SUPFAM" id="SSF55486">
    <property type="entry name" value="Metalloproteases ('zincins'), catalytic domain"/>
    <property type="match status" value="1"/>
</dbReference>
<comment type="catalytic activity">
    <reaction evidence="1">
        <text>Release of an N-terminal amino acid, Xaa-|-Yaa- from a peptide, amide or arylamide. Xaa is preferably Ala, but may be most amino acids including Pro (slow action). When a terminal hydrophobic residue is followed by a prolyl residue, the two may be released as an intact Xaa-Pro dipeptide.</text>
        <dbReference type="EC" id="3.4.11.2"/>
    </reaction>
</comment>
<keyword evidence="6" id="KW-0031">Aminopeptidase</keyword>
<comment type="cofactor">
    <cofactor evidence="2">
        <name>Zn(2+)</name>
        <dbReference type="ChEBI" id="CHEBI:29105"/>
    </cofactor>
</comment>
<dbReference type="InterPro" id="IPR027268">
    <property type="entry name" value="Peptidase_M4/M1_CTD_sf"/>
</dbReference>
<dbReference type="GO" id="GO:0005737">
    <property type="term" value="C:cytoplasm"/>
    <property type="evidence" value="ECO:0007669"/>
    <property type="project" value="TreeGrafter"/>
</dbReference>
<dbReference type="Proteomes" id="UP000267585">
    <property type="component" value="Unassembled WGS sequence"/>
</dbReference>
<dbReference type="RefSeq" id="WP_126163891.1">
    <property type="nucleotide sequence ID" value="NZ_RQPJ01000021.1"/>
</dbReference>
<dbReference type="SUPFAM" id="SSF63737">
    <property type="entry name" value="Leukotriene A4 hydrolase N-terminal domain"/>
    <property type="match status" value="1"/>
</dbReference>
<feature type="domain" description="Peptidase M1 membrane alanine aminopeptidase" evidence="12">
    <location>
        <begin position="249"/>
        <end position="449"/>
    </location>
</feature>
<dbReference type="InterPro" id="IPR042097">
    <property type="entry name" value="Aminopeptidase_N-like_N_sf"/>
</dbReference>
<keyword evidence="10" id="KW-0862">Zinc</keyword>
<dbReference type="GO" id="GO:0070006">
    <property type="term" value="F:metalloaminopeptidase activity"/>
    <property type="evidence" value="ECO:0007669"/>
    <property type="project" value="TreeGrafter"/>
</dbReference>
<evidence type="ECO:0000256" key="6">
    <source>
        <dbReference type="ARBA" id="ARBA00022438"/>
    </source>
</evidence>
<comment type="similarity">
    <text evidence="3">Belongs to the peptidase M1 family.</text>
</comment>
<dbReference type="CDD" id="cd09603">
    <property type="entry name" value="M1_APN_like"/>
    <property type="match status" value="1"/>
</dbReference>
<keyword evidence="15" id="KW-1185">Reference proteome</keyword>
<evidence type="ECO:0000256" key="2">
    <source>
        <dbReference type="ARBA" id="ARBA00001947"/>
    </source>
</evidence>
<evidence type="ECO:0000256" key="11">
    <source>
        <dbReference type="ARBA" id="ARBA00023049"/>
    </source>
</evidence>
<dbReference type="EMBL" id="RQPJ01000021">
    <property type="protein sequence ID" value="RTE52206.1"/>
    <property type="molecule type" value="Genomic_DNA"/>
</dbReference>
<evidence type="ECO:0000259" key="12">
    <source>
        <dbReference type="Pfam" id="PF01433"/>
    </source>
</evidence>
<dbReference type="Gene3D" id="2.60.40.1730">
    <property type="entry name" value="tricorn interacting facor f3 domain"/>
    <property type="match status" value="1"/>
</dbReference>
<evidence type="ECO:0000313" key="15">
    <source>
        <dbReference type="Proteomes" id="UP000267585"/>
    </source>
</evidence>
<accession>A0A3S0ACA9</accession>
<proteinExistence type="inferred from homology"/>
<dbReference type="InterPro" id="IPR001930">
    <property type="entry name" value="Peptidase_M1"/>
</dbReference>
<dbReference type="OrthoDB" id="100605at2"/>
<evidence type="ECO:0000256" key="4">
    <source>
        <dbReference type="ARBA" id="ARBA00012564"/>
    </source>
</evidence>
<keyword evidence="8" id="KW-0479">Metal-binding</keyword>
<name>A0A3S0ACA9_9FLAO</name>
<dbReference type="GO" id="GO:0008270">
    <property type="term" value="F:zinc ion binding"/>
    <property type="evidence" value="ECO:0007669"/>
    <property type="project" value="InterPro"/>
</dbReference>
<dbReference type="PANTHER" id="PTHR11533:SF174">
    <property type="entry name" value="PUROMYCIN-SENSITIVE AMINOPEPTIDASE-RELATED"/>
    <property type="match status" value="1"/>
</dbReference>
<dbReference type="InterPro" id="IPR050344">
    <property type="entry name" value="Peptidase_M1_aminopeptidases"/>
</dbReference>
<evidence type="ECO:0000256" key="3">
    <source>
        <dbReference type="ARBA" id="ARBA00010136"/>
    </source>
</evidence>
<dbReference type="Gene3D" id="1.10.390.10">
    <property type="entry name" value="Neutral Protease Domain 2"/>
    <property type="match status" value="1"/>
</dbReference>
<dbReference type="PRINTS" id="PR00756">
    <property type="entry name" value="ALADIPTASE"/>
</dbReference>
<dbReference type="GO" id="GO:0006508">
    <property type="term" value="P:proteolysis"/>
    <property type="evidence" value="ECO:0007669"/>
    <property type="project" value="UniProtKB-KW"/>
</dbReference>
<dbReference type="GO" id="GO:0005615">
    <property type="term" value="C:extracellular space"/>
    <property type="evidence" value="ECO:0007669"/>
    <property type="project" value="TreeGrafter"/>
</dbReference>
<evidence type="ECO:0000256" key="10">
    <source>
        <dbReference type="ARBA" id="ARBA00022833"/>
    </source>
</evidence>
<keyword evidence="11" id="KW-0482">Metalloprotease</keyword>
<keyword evidence="9" id="KW-0378">Hydrolase</keyword>
<dbReference type="GO" id="GO:0042277">
    <property type="term" value="F:peptide binding"/>
    <property type="evidence" value="ECO:0007669"/>
    <property type="project" value="TreeGrafter"/>
</dbReference>
<gene>
    <name evidence="14" type="ORF">EHW67_18630</name>
</gene>
<feature type="domain" description="Aminopeptidase N-like N-terminal" evidence="13">
    <location>
        <begin position="30"/>
        <end position="210"/>
    </location>
</feature>
<dbReference type="InterPro" id="IPR045357">
    <property type="entry name" value="Aminopeptidase_N-like_N"/>
</dbReference>